<accession>A0A9E8MLG0</accession>
<sequence length="153" mass="16934">MTRSPIHLDADIRALGGIASAAELLDLGYTRDALRLWGDGRRSRRLRRGWYALRDLPEEVTAAWDAGGVLACVSLLALASRAPTTRVPDELHICMPRSASRIPRIVPLRGRELRVVAHWSTADYGSGTRRGVDARTAVRQARHCRRRASSADD</sequence>
<gene>
    <name evidence="1" type="ORF">OVN18_01070</name>
</gene>
<dbReference type="Proteomes" id="UP001164706">
    <property type="component" value="Chromosome"/>
</dbReference>
<proteinExistence type="predicted"/>
<evidence type="ECO:0008006" key="3">
    <source>
        <dbReference type="Google" id="ProtNLM"/>
    </source>
</evidence>
<name>A0A9E8MLG0_9MICO</name>
<organism evidence="1 2">
    <name type="scientific">Microcella daejeonensis</name>
    <dbReference type="NCBI Taxonomy" id="2994971"/>
    <lineage>
        <taxon>Bacteria</taxon>
        <taxon>Bacillati</taxon>
        <taxon>Actinomycetota</taxon>
        <taxon>Actinomycetes</taxon>
        <taxon>Micrococcales</taxon>
        <taxon>Microbacteriaceae</taxon>
        <taxon>Microcella</taxon>
    </lineage>
</organism>
<dbReference type="AlphaFoldDB" id="A0A9E8MLG0"/>
<evidence type="ECO:0000313" key="2">
    <source>
        <dbReference type="Proteomes" id="UP001164706"/>
    </source>
</evidence>
<reference evidence="1" key="1">
    <citation type="submission" date="2022-11" db="EMBL/GenBank/DDBJ databases">
        <title>Description of Microcella daejonensis nov. sp, isolated from riverside soil.</title>
        <authorList>
            <person name="Molina K.M."/>
            <person name="Kim S.B."/>
        </authorList>
    </citation>
    <scope>NUCLEOTIDE SEQUENCE</scope>
    <source>
        <strain evidence="1">MMS21-STM12</strain>
    </source>
</reference>
<dbReference type="EMBL" id="CP113089">
    <property type="protein sequence ID" value="WAB81644.1"/>
    <property type="molecule type" value="Genomic_DNA"/>
</dbReference>
<keyword evidence="2" id="KW-1185">Reference proteome</keyword>
<dbReference type="RefSeq" id="WP_267781420.1">
    <property type="nucleotide sequence ID" value="NZ_CP113089.1"/>
</dbReference>
<evidence type="ECO:0000313" key="1">
    <source>
        <dbReference type="EMBL" id="WAB81644.1"/>
    </source>
</evidence>
<dbReference type="KEGG" id="mdb:OVN18_01070"/>
<protein>
    <recommendedName>
        <fullName evidence="3">Type IV toxin-antitoxin system AbiEi family antitoxin domain-containing protein</fullName>
    </recommendedName>
</protein>